<feature type="transmembrane region" description="Helical" evidence="6">
    <location>
        <begin position="74"/>
        <end position="95"/>
    </location>
</feature>
<dbReference type="PANTHER" id="PTHR38459:SF1">
    <property type="entry name" value="PROPHAGE BACTOPRENOL-LINKED GLUCOSE TRANSLOCASE HOMOLOG"/>
    <property type="match status" value="1"/>
</dbReference>
<name>A0AAC9A6L1_9LACT</name>
<keyword evidence="4 6" id="KW-1133">Transmembrane helix</keyword>
<protein>
    <submittedName>
        <fullName evidence="8">Sugar translocase</fullName>
    </submittedName>
</protein>
<evidence type="ECO:0000256" key="2">
    <source>
        <dbReference type="ARBA" id="ARBA00009399"/>
    </source>
</evidence>
<evidence type="ECO:0000313" key="9">
    <source>
        <dbReference type="Proteomes" id="UP000067698"/>
    </source>
</evidence>
<comment type="subcellular location">
    <subcellularLocation>
        <location evidence="1">Membrane</location>
        <topology evidence="1">Multi-pass membrane protein</topology>
    </subcellularLocation>
</comment>
<keyword evidence="3 6" id="KW-0812">Transmembrane</keyword>
<dbReference type="EMBL" id="CP014162">
    <property type="protein sequence ID" value="AMB97157.1"/>
    <property type="molecule type" value="Genomic_DNA"/>
</dbReference>
<dbReference type="AlphaFoldDB" id="A0AAC9A6L1"/>
<feature type="transmembrane region" description="Helical" evidence="6">
    <location>
        <begin position="35"/>
        <end position="54"/>
    </location>
</feature>
<dbReference type="GO" id="GO:0000271">
    <property type="term" value="P:polysaccharide biosynthetic process"/>
    <property type="evidence" value="ECO:0007669"/>
    <property type="project" value="InterPro"/>
</dbReference>
<dbReference type="Pfam" id="PF04138">
    <property type="entry name" value="GtrA_DPMS_TM"/>
    <property type="match status" value="1"/>
</dbReference>
<sequence>MKKIVHQFIKFGVVGIIASIIDFGLLAIFTEFLGIHYLVSAAISFIVATIFNYIASMKFVFESRYEKERKHQELFIFVILSLVGLGLNQVLMWFFVEITVLHYIIAKVLATVLVMAWNFISRKIWLEK</sequence>
<evidence type="ECO:0000256" key="5">
    <source>
        <dbReference type="ARBA" id="ARBA00023136"/>
    </source>
</evidence>
<reference evidence="9" key="2">
    <citation type="submission" date="2016-01" db="EMBL/GenBank/DDBJ databases">
        <title>Six Aerococcus type strain genome sequencing and assembly using PacBio and Illumina Hiseq.</title>
        <authorList>
            <person name="Carkaci D."/>
            <person name="Dargis R."/>
            <person name="Nielsen X.C."/>
            <person name="Skovgaard O."/>
            <person name="Fuursted K."/>
            <person name="Christensen J.J."/>
        </authorList>
    </citation>
    <scope>NUCLEOTIDE SEQUENCE [LARGE SCALE GENOMIC DNA]</scope>
    <source>
        <strain evidence="9">CCUG28094</strain>
    </source>
</reference>
<dbReference type="InterPro" id="IPR051401">
    <property type="entry name" value="GtrA_CellWall_Glycosyl"/>
</dbReference>
<dbReference type="PANTHER" id="PTHR38459">
    <property type="entry name" value="PROPHAGE BACTOPRENOL-LINKED GLUCOSE TRANSLOCASE HOMOLOG"/>
    <property type="match status" value="1"/>
</dbReference>
<dbReference type="RefSeq" id="WP_026466491.1">
    <property type="nucleotide sequence ID" value="NZ_CP013988.1"/>
</dbReference>
<feature type="transmembrane region" description="Helical" evidence="6">
    <location>
        <begin position="7"/>
        <end position="29"/>
    </location>
</feature>
<feature type="domain" description="GtrA/DPMS transmembrane" evidence="7">
    <location>
        <begin position="10"/>
        <end position="125"/>
    </location>
</feature>
<comment type="similarity">
    <text evidence="2">Belongs to the GtrA family.</text>
</comment>
<evidence type="ECO:0000256" key="3">
    <source>
        <dbReference type="ARBA" id="ARBA00022692"/>
    </source>
</evidence>
<evidence type="ECO:0000256" key="6">
    <source>
        <dbReference type="SAM" id="Phobius"/>
    </source>
</evidence>
<proteinExistence type="inferred from homology"/>
<dbReference type="InterPro" id="IPR007267">
    <property type="entry name" value="GtrA_DPMS_TM"/>
</dbReference>
<evidence type="ECO:0000256" key="1">
    <source>
        <dbReference type="ARBA" id="ARBA00004141"/>
    </source>
</evidence>
<dbReference type="Proteomes" id="UP000067698">
    <property type="component" value="Chromosome"/>
</dbReference>
<accession>A0AAC9A6L1</accession>
<evidence type="ECO:0000256" key="4">
    <source>
        <dbReference type="ARBA" id="ARBA00022989"/>
    </source>
</evidence>
<dbReference type="GeneID" id="92866399"/>
<organism evidence="8 9">
    <name type="scientific">Aerococcus urinaeequi</name>
    <dbReference type="NCBI Taxonomy" id="51665"/>
    <lineage>
        <taxon>Bacteria</taxon>
        <taxon>Bacillati</taxon>
        <taxon>Bacillota</taxon>
        <taxon>Bacilli</taxon>
        <taxon>Lactobacillales</taxon>
        <taxon>Aerococcaceae</taxon>
        <taxon>Aerococcus</taxon>
    </lineage>
</organism>
<gene>
    <name evidence="8" type="ORF">AWM74_02395</name>
</gene>
<reference evidence="8 9" key="1">
    <citation type="journal article" date="2016" name="Genome Announc.">
        <title>Complete Genome Sequences of Aerococcus christensenii CCUG 28831T, Aerococcus sanguinicola CCUG 43001T, Aerococcus urinae CCUG 36881T, Aerococcus urinaeequi CCUG 28094T, Aerococcus urinaehominis CCUG 42038 BT, and Aerococcus viridans CCUG 4311T.</title>
        <authorList>
            <person name="Carkaci D."/>
            <person name="Dargis R."/>
            <person name="Nielsen X.C."/>
            <person name="Skovgaard O."/>
            <person name="Fuursted K."/>
            <person name="Christensen J.J."/>
        </authorList>
    </citation>
    <scope>NUCLEOTIDE SEQUENCE [LARGE SCALE GENOMIC DNA]</scope>
    <source>
        <strain evidence="8 9">CCUG28094</strain>
    </source>
</reference>
<dbReference type="GO" id="GO:0005886">
    <property type="term" value="C:plasma membrane"/>
    <property type="evidence" value="ECO:0007669"/>
    <property type="project" value="TreeGrafter"/>
</dbReference>
<dbReference type="KEGG" id="aui:APT62_02290"/>
<feature type="transmembrane region" description="Helical" evidence="6">
    <location>
        <begin position="101"/>
        <end position="120"/>
    </location>
</feature>
<evidence type="ECO:0000259" key="7">
    <source>
        <dbReference type="Pfam" id="PF04138"/>
    </source>
</evidence>
<keyword evidence="5 6" id="KW-0472">Membrane</keyword>
<evidence type="ECO:0000313" key="8">
    <source>
        <dbReference type="EMBL" id="AMB97157.1"/>
    </source>
</evidence>